<keyword evidence="1" id="KW-1133">Transmembrane helix</keyword>
<evidence type="ECO:0000313" key="2">
    <source>
        <dbReference type="EMBL" id="KAK0406664.1"/>
    </source>
</evidence>
<keyword evidence="1" id="KW-0812">Transmembrane</keyword>
<keyword evidence="3" id="KW-1185">Reference proteome</keyword>
<dbReference type="Proteomes" id="UP001175271">
    <property type="component" value="Unassembled WGS sequence"/>
</dbReference>
<sequence length="195" mass="21971">MLIVAITAVTPKTKEVPSKAVSDEVRIQCTKSVYCSDYSRTTFVTHRTWARHFIEQYKSGRLDIDKFSADESKYYDTLCTDATTTGFMLEEGVENWPMACIWNGAGTSANGSSWCAPYPFKGESVYEFREVDEWRSAVANFRLQIGCSEEQVESVKNIGENYFCRERCNDLGVGDVPCLIMYASVVGAIMFFAVE</sequence>
<accession>A0AA39HJS2</accession>
<keyword evidence="1" id="KW-0472">Membrane</keyword>
<proteinExistence type="predicted"/>
<protein>
    <submittedName>
        <fullName evidence="2">Uncharacterized protein</fullName>
    </submittedName>
</protein>
<evidence type="ECO:0000256" key="1">
    <source>
        <dbReference type="SAM" id="Phobius"/>
    </source>
</evidence>
<reference evidence="2" key="1">
    <citation type="submission" date="2023-06" db="EMBL/GenBank/DDBJ databases">
        <title>Genomic analysis of the entomopathogenic nematode Steinernema hermaphroditum.</title>
        <authorList>
            <person name="Schwarz E.M."/>
            <person name="Heppert J.K."/>
            <person name="Baniya A."/>
            <person name="Schwartz H.T."/>
            <person name="Tan C.-H."/>
            <person name="Antoshechkin I."/>
            <person name="Sternberg P.W."/>
            <person name="Goodrich-Blair H."/>
            <person name="Dillman A.R."/>
        </authorList>
    </citation>
    <scope>NUCLEOTIDE SEQUENCE</scope>
    <source>
        <strain evidence="2">PS9179</strain>
        <tissue evidence="2">Whole animal</tissue>
    </source>
</reference>
<organism evidence="2 3">
    <name type="scientific">Steinernema hermaphroditum</name>
    <dbReference type="NCBI Taxonomy" id="289476"/>
    <lineage>
        <taxon>Eukaryota</taxon>
        <taxon>Metazoa</taxon>
        <taxon>Ecdysozoa</taxon>
        <taxon>Nematoda</taxon>
        <taxon>Chromadorea</taxon>
        <taxon>Rhabditida</taxon>
        <taxon>Tylenchina</taxon>
        <taxon>Panagrolaimomorpha</taxon>
        <taxon>Strongyloidoidea</taxon>
        <taxon>Steinernematidae</taxon>
        <taxon>Steinernema</taxon>
    </lineage>
</organism>
<dbReference type="EMBL" id="JAUCMV010000004">
    <property type="protein sequence ID" value="KAK0406664.1"/>
    <property type="molecule type" value="Genomic_DNA"/>
</dbReference>
<name>A0AA39HJS2_9BILA</name>
<dbReference type="AlphaFoldDB" id="A0AA39HJS2"/>
<evidence type="ECO:0000313" key="3">
    <source>
        <dbReference type="Proteomes" id="UP001175271"/>
    </source>
</evidence>
<gene>
    <name evidence="2" type="ORF">QR680_018718</name>
</gene>
<feature type="transmembrane region" description="Helical" evidence="1">
    <location>
        <begin position="171"/>
        <end position="194"/>
    </location>
</feature>
<comment type="caution">
    <text evidence="2">The sequence shown here is derived from an EMBL/GenBank/DDBJ whole genome shotgun (WGS) entry which is preliminary data.</text>
</comment>